<proteinExistence type="inferred from homology"/>
<dbReference type="InterPro" id="IPR036365">
    <property type="entry name" value="PGBD-like_sf"/>
</dbReference>
<dbReference type="EMBL" id="AP018227">
    <property type="protein sequence ID" value="BAY80938.1"/>
    <property type="molecule type" value="Genomic_DNA"/>
</dbReference>
<dbReference type="Pfam" id="PF13646">
    <property type="entry name" value="HEAT_2"/>
    <property type="match status" value="1"/>
</dbReference>
<evidence type="ECO:0000256" key="1">
    <source>
        <dbReference type="ARBA" id="ARBA00009299"/>
    </source>
</evidence>
<evidence type="ECO:0000256" key="2">
    <source>
        <dbReference type="ARBA" id="ARBA00022549"/>
    </source>
</evidence>
<keyword evidence="6" id="KW-0472">Membrane</keyword>
<evidence type="ECO:0000259" key="8">
    <source>
        <dbReference type="Pfam" id="PF01471"/>
    </source>
</evidence>
<evidence type="ECO:0000313" key="10">
    <source>
        <dbReference type="Proteomes" id="UP000218418"/>
    </source>
</evidence>
<accession>A0A1Z4LIL9</accession>
<comment type="similarity">
    <text evidence="1">Belongs to the CpcE/RpcE/PecE family.</text>
</comment>
<feature type="chain" id="PRO_5012283517" evidence="7">
    <location>
        <begin position="27"/>
        <end position="403"/>
    </location>
</feature>
<dbReference type="AlphaFoldDB" id="A0A1Z4LIL9"/>
<dbReference type="PANTHER" id="PTHR12697">
    <property type="entry name" value="PBS LYASE HEAT-LIKE PROTEIN"/>
    <property type="match status" value="1"/>
</dbReference>
<dbReference type="SUPFAM" id="SSF48371">
    <property type="entry name" value="ARM repeat"/>
    <property type="match status" value="1"/>
</dbReference>
<keyword evidence="6" id="KW-1133">Transmembrane helix</keyword>
<dbReference type="Proteomes" id="UP000218418">
    <property type="component" value="Chromosome"/>
</dbReference>
<evidence type="ECO:0000256" key="4">
    <source>
        <dbReference type="ARBA" id="ARBA00023239"/>
    </source>
</evidence>
<dbReference type="InterPro" id="IPR011989">
    <property type="entry name" value="ARM-like"/>
</dbReference>
<dbReference type="Gene3D" id="1.25.10.10">
    <property type="entry name" value="Leucine-rich Repeat Variant"/>
    <property type="match status" value="1"/>
</dbReference>
<dbReference type="InterPro" id="IPR016024">
    <property type="entry name" value="ARM-type_fold"/>
</dbReference>
<protein>
    <submittedName>
        <fullName evidence="9">Peptidoglycan binding domain-containing protein</fullName>
    </submittedName>
</protein>
<keyword evidence="7" id="KW-0732">Signal</keyword>
<gene>
    <name evidence="9" type="ORF">NIES267_04030</name>
</gene>
<reference evidence="9 10" key="1">
    <citation type="submission" date="2017-06" db="EMBL/GenBank/DDBJ databases">
        <title>Genome sequencing of cyanobaciteial culture collection at National Institute for Environmental Studies (NIES).</title>
        <authorList>
            <person name="Hirose Y."/>
            <person name="Shimura Y."/>
            <person name="Fujisawa T."/>
            <person name="Nakamura Y."/>
            <person name="Kawachi M."/>
        </authorList>
    </citation>
    <scope>NUCLEOTIDE SEQUENCE [LARGE SCALE GENOMIC DNA]</scope>
    <source>
        <strain evidence="9 10">NIES-267</strain>
    </source>
</reference>
<dbReference type="GO" id="GO:0030089">
    <property type="term" value="C:phycobilisome"/>
    <property type="evidence" value="ECO:0007669"/>
    <property type="project" value="UniProtKB-KW"/>
</dbReference>
<dbReference type="GO" id="GO:0016491">
    <property type="term" value="F:oxidoreductase activity"/>
    <property type="evidence" value="ECO:0007669"/>
    <property type="project" value="TreeGrafter"/>
</dbReference>
<dbReference type="PANTHER" id="PTHR12697:SF5">
    <property type="entry name" value="DEOXYHYPUSINE HYDROXYLASE"/>
    <property type="match status" value="1"/>
</dbReference>
<organism evidence="9 10">
    <name type="scientific">Calothrix parasitica NIES-267</name>
    <dbReference type="NCBI Taxonomy" id="1973488"/>
    <lineage>
        <taxon>Bacteria</taxon>
        <taxon>Bacillati</taxon>
        <taxon>Cyanobacteriota</taxon>
        <taxon>Cyanophyceae</taxon>
        <taxon>Nostocales</taxon>
        <taxon>Calotrichaceae</taxon>
        <taxon>Calothrix</taxon>
    </lineage>
</organism>
<sequence length="403" mass="44953">MRRCHYSIVIFTYLSCFGFNINPVIAASYDKAPSFLKVAQADSSNTNSRTNLKIGSVGEDVKLLQTQLKKLGYYDGSADGQFGESTRDAVIEFQLKKKVLADGVVGNQTNELIKAETLKQNNFVSTPTPEPVPEDVSETEKPSKSDNGLIKLVLIVMGLLAGGGILFYLFKLFKRSKQPSNRPTYDDNDDDETYIAQAPEYEASQDGFVNKNQDQKYLTGTQEDNLEDVPSTIQPSAQIIPTEKTSSLAKLNVVDELIEDLDSSNPTQRRKAIWELGQKGDSRAIQPLVEQMVDADSQQRSLILAALSEIGTRTLKPMNRALAVSMQDESPDVRKNAIRDLTRVYDVMGQISQMLSMAMEDEDPEVQETAKYAVSQMNRIRVLPSEQPQPQPQLPEEWEDSEQ</sequence>
<dbReference type="Gene3D" id="1.10.101.10">
    <property type="entry name" value="PGBD-like superfamily/PGBD"/>
    <property type="match status" value="1"/>
</dbReference>
<dbReference type="OrthoDB" id="581048at2"/>
<keyword evidence="6" id="KW-0812">Transmembrane</keyword>
<dbReference type="GO" id="GO:0016829">
    <property type="term" value="F:lyase activity"/>
    <property type="evidence" value="ECO:0007669"/>
    <property type="project" value="UniProtKB-KW"/>
</dbReference>
<dbReference type="InterPro" id="IPR036366">
    <property type="entry name" value="PGBDSf"/>
</dbReference>
<keyword evidence="3" id="KW-0605">Phycobilisome</keyword>
<feature type="domain" description="Peptidoglycan binding-like" evidence="8">
    <location>
        <begin position="58"/>
        <end position="111"/>
    </location>
</feature>
<feature type="region of interest" description="Disordered" evidence="5">
    <location>
        <begin position="379"/>
        <end position="403"/>
    </location>
</feature>
<evidence type="ECO:0000256" key="5">
    <source>
        <dbReference type="SAM" id="MobiDB-lite"/>
    </source>
</evidence>
<keyword evidence="10" id="KW-1185">Reference proteome</keyword>
<feature type="signal peptide" evidence="7">
    <location>
        <begin position="1"/>
        <end position="26"/>
    </location>
</feature>
<name>A0A1Z4LIL9_9CYAN</name>
<evidence type="ECO:0000256" key="3">
    <source>
        <dbReference type="ARBA" id="ARBA00022738"/>
    </source>
</evidence>
<feature type="transmembrane region" description="Helical" evidence="6">
    <location>
        <begin position="149"/>
        <end position="170"/>
    </location>
</feature>
<keyword evidence="2" id="KW-0042">Antenna complex</keyword>
<keyword evidence="4" id="KW-0456">Lyase</keyword>
<feature type="region of interest" description="Disordered" evidence="5">
    <location>
        <begin position="123"/>
        <end position="143"/>
    </location>
</feature>
<dbReference type="InterPro" id="IPR002477">
    <property type="entry name" value="Peptidoglycan-bd-like"/>
</dbReference>
<evidence type="ECO:0000313" key="9">
    <source>
        <dbReference type="EMBL" id="BAY80938.1"/>
    </source>
</evidence>
<evidence type="ECO:0000256" key="7">
    <source>
        <dbReference type="SAM" id="SignalP"/>
    </source>
</evidence>
<dbReference type="SUPFAM" id="SSF47090">
    <property type="entry name" value="PGBD-like"/>
    <property type="match status" value="1"/>
</dbReference>
<dbReference type="Pfam" id="PF01471">
    <property type="entry name" value="PG_binding_1"/>
    <property type="match status" value="1"/>
</dbReference>
<evidence type="ECO:0000256" key="6">
    <source>
        <dbReference type="SAM" id="Phobius"/>
    </source>
</evidence>